<dbReference type="RefSeq" id="WP_191931157.1">
    <property type="nucleotide sequence ID" value="NZ_JACYNM010000016.1"/>
</dbReference>
<protein>
    <submittedName>
        <fullName evidence="2">Uncharacterized protein</fullName>
    </submittedName>
</protein>
<keyword evidence="1" id="KW-0472">Membrane</keyword>
<keyword evidence="1" id="KW-1133">Transmembrane helix</keyword>
<feature type="transmembrane region" description="Helical" evidence="1">
    <location>
        <begin position="65"/>
        <end position="82"/>
    </location>
</feature>
<accession>A0ABR8ZX71</accession>
<name>A0ABR8ZX71_9GAMM</name>
<gene>
    <name evidence="2" type="ORF">IFT93_18070</name>
</gene>
<comment type="caution">
    <text evidence="2">The sequence shown here is derived from an EMBL/GenBank/DDBJ whole genome shotgun (WGS) entry which is preliminary data.</text>
</comment>
<keyword evidence="1" id="KW-0812">Transmembrane</keyword>
<feature type="transmembrane region" description="Helical" evidence="1">
    <location>
        <begin position="24"/>
        <end position="45"/>
    </location>
</feature>
<feature type="transmembrane region" description="Helical" evidence="1">
    <location>
        <begin position="122"/>
        <end position="145"/>
    </location>
</feature>
<reference evidence="2 3" key="1">
    <citation type="journal article" date="2020" name="FEMS Microbiol. Ecol.">
        <title>Temporal dynamics of bacterial communities during seed development and maturation.</title>
        <authorList>
            <person name="Chesneau G."/>
            <person name="Torres-Cortes G."/>
            <person name="Briand M."/>
            <person name="Darrasse A."/>
            <person name="Preveaux A."/>
            <person name="Marais C."/>
            <person name="Jacques M.A."/>
            <person name="Shade A."/>
            <person name="Barret M."/>
        </authorList>
    </citation>
    <scope>NUCLEOTIDE SEQUENCE [LARGE SCALE GENOMIC DNA]</scope>
    <source>
        <strain evidence="2 3">CFBP13732</strain>
    </source>
</reference>
<dbReference type="Proteomes" id="UP000661012">
    <property type="component" value="Unassembled WGS sequence"/>
</dbReference>
<proteinExistence type="predicted"/>
<evidence type="ECO:0000256" key="1">
    <source>
        <dbReference type="SAM" id="Phobius"/>
    </source>
</evidence>
<sequence>MCIKKIENEQKNNKQNFMQKNKRIIFILSLIVIIILCEQGLEFILKKGSQSIDLKTIREIYKNNILLGISFIGGIAISALYLTIGKCIKAANDFFLFFPAAIVLYQSYTLPEGDFISNLYKIISIETLAIFKSLILLCSFAKFLISLCEFKNELFISLKTKSSTKETLIKELMLEINILTVLRNKHNPNDH</sequence>
<evidence type="ECO:0000313" key="3">
    <source>
        <dbReference type="Proteomes" id="UP000661012"/>
    </source>
</evidence>
<keyword evidence="3" id="KW-1185">Reference proteome</keyword>
<feature type="transmembrane region" description="Helical" evidence="1">
    <location>
        <begin position="94"/>
        <end position="110"/>
    </location>
</feature>
<dbReference type="EMBL" id="JACYNN010000016">
    <property type="protein sequence ID" value="MBD8108301.1"/>
    <property type="molecule type" value="Genomic_DNA"/>
</dbReference>
<evidence type="ECO:0000313" key="2">
    <source>
        <dbReference type="EMBL" id="MBD8108301.1"/>
    </source>
</evidence>
<organism evidence="2 3">
    <name type="scientific">Erwinia persicina</name>
    <dbReference type="NCBI Taxonomy" id="55211"/>
    <lineage>
        <taxon>Bacteria</taxon>
        <taxon>Pseudomonadati</taxon>
        <taxon>Pseudomonadota</taxon>
        <taxon>Gammaproteobacteria</taxon>
        <taxon>Enterobacterales</taxon>
        <taxon>Erwiniaceae</taxon>
        <taxon>Erwinia</taxon>
    </lineage>
</organism>